<evidence type="ECO:0000313" key="1">
    <source>
        <dbReference type="EMBL" id="CAG8540158.1"/>
    </source>
</evidence>
<accession>A0A9N9FKA6</accession>
<proteinExistence type="predicted"/>
<dbReference type="AlphaFoldDB" id="A0A9N9FKA6"/>
<reference evidence="1" key="1">
    <citation type="submission" date="2021-06" db="EMBL/GenBank/DDBJ databases">
        <authorList>
            <person name="Kallberg Y."/>
            <person name="Tangrot J."/>
            <person name="Rosling A."/>
        </authorList>
    </citation>
    <scope>NUCLEOTIDE SEQUENCE</scope>
    <source>
        <strain evidence="1">AZ414A</strain>
    </source>
</reference>
<sequence>MEMTFDINNLPLSAQSLYEYMRRKDIHINGKNVLFLQLEFLSRLKDTKKSLKEICNDSWESADSEQRRSLDNIAIKYNAICRQRRKRRFFHKFTLVASFLKK</sequence>
<dbReference type="EMBL" id="CAJVPK010000688">
    <property type="protein sequence ID" value="CAG8540158.1"/>
    <property type="molecule type" value="Genomic_DNA"/>
</dbReference>
<comment type="caution">
    <text evidence="1">The sequence shown here is derived from an EMBL/GenBank/DDBJ whole genome shotgun (WGS) entry which is preliminary data.</text>
</comment>
<name>A0A9N9FKA6_9GLOM</name>
<protein>
    <submittedName>
        <fullName evidence="1">2385_t:CDS:1</fullName>
    </submittedName>
</protein>
<dbReference type="OrthoDB" id="10421432at2759"/>
<keyword evidence="2" id="KW-1185">Reference proteome</keyword>
<evidence type="ECO:0000313" key="2">
    <source>
        <dbReference type="Proteomes" id="UP000789706"/>
    </source>
</evidence>
<organism evidence="1 2">
    <name type="scientific">Diversispora eburnea</name>
    <dbReference type="NCBI Taxonomy" id="1213867"/>
    <lineage>
        <taxon>Eukaryota</taxon>
        <taxon>Fungi</taxon>
        <taxon>Fungi incertae sedis</taxon>
        <taxon>Mucoromycota</taxon>
        <taxon>Glomeromycotina</taxon>
        <taxon>Glomeromycetes</taxon>
        <taxon>Diversisporales</taxon>
        <taxon>Diversisporaceae</taxon>
        <taxon>Diversispora</taxon>
    </lineage>
</organism>
<dbReference type="Proteomes" id="UP000789706">
    <property type="component" value="Unassembled WGS sequence"/>
</dbReference>
<gene>
    <name evidence="1" type="ORF">DEBURN_LOCUS6569</name>
</gene>